<name>A0ABU9YXD2_9RHOO</name>
<dbReference type="PANTHER" id="PTHR42885">
    <property type="entry name" value="HISTIDINOL-PHOSPHATE AMINOTRANSFERASE-RELATED"/>
    <property type="match status" value="1"/>
</dbReference>
<dbReference type="Gene3D" id="3.90.1150.10">
    <property type="entry name" value="Aspartate Aminotransferase, domain 1"/>
    <property type="match status" value="1"/>
</dbReference>
<dbReference type="Proteomes" id="UP001410394">
    <property type="component" value="Unassembled WGS sequence"/>
</dbReference>
<comment type="cofactor">
    <cofactor evidence="1">
        <name>pyridoxal 5'-phosphate</name>
        <dbReference type="ChEBI" id="CHEBI:597326"/>
    </cofactor>
</comment>
<dbReference type="NCBIfam" id="TIGR01140">
    <property type="entry name" value="L_thr_O3P_dcar"/>
    <property type="match status" value="1"/>
</dbReference>
<dbReference type="PANTHER" id="PTHR42885:SF1">
    <property type="entry name" value="THREONINE-PHOSPHATE DECARBOXYLASE"/>
    <property type="match status" value="1"/>
</dbReference>
<evidence type="ECO:0000256" key="7">
    <source>
        <dbReference type="ARBA" id="ARBA00023239"/>
    </source>
</evidence>
<dbReference type="EC" id="4.1.1.81" evidence="4"/>
<evidence type="ECO:0000256" key="1">
    <source>
        <dbReference type="ARBA" id="ARBA00001933"/>
    </source>
</evidence>
<keyword evidence="6" id="KW-0663">Pyridoxal phosphate</keyword>
<evidence type="ECO:0000256" key="5">
    <source>
        <dbReference type="ARBA" id="ARBA00022573"/>
    </source>
</evidence>
<sequence>MSELLEHGGRLRAAAHDFHIPLHHWLDLSTGINPQGWPVTELPATVWQRLPEENDGLYMATVAYFGSTAVLPVAGSQAALQALPRLRGQSRVGIVSPCYAEHARAWASAGHTVLPLAASDVAEQIDRLDVLLVVNPNNPTGACIEPQVLLAWHARLQARGGWLLVDEAFVELQPALSVVAAAGDGAHPGLIVLRSLGKFWGLAGLRAGFVIAEADLLGELRSLLGPWALSHPARWVAQRAIMDKPWCEATRARLHADSERLRALLAAHGLDAEQGCGLFRWVPSARAADLFTALAQRAVLVRPFSDGLRFGLPGSEAGWQQLDRVLGEVMA</sequence>
<gene>
    <name evidence="11" type="primary">cobD</name>
    <name evidence="11" type="ORF">ABDB84_07580</name>
</gene>
<proteinExistence type="predicted"/>
<dbReference type="Pfam" id="PF00155">
    <property type="entry name" value="Aminotran_1_2"/>
    <property type="match status" value="1"/>
</dbReference>
<dbReference type="SUPFAM" id="SSF53383">
    <property type="entry name" value="PLP-dependent transferases"/>
    <property type="match status" value="1"/>
</dbReference>
<evidence type="ECO:0000256" key="4">
    <source>
        <dbReference type="ARBA" id="ARBA00012285"/>
    </source>
</evidence>
<dbReference type="GO" id="GO:0048472">
    <property type="term" value="F:threonine-phosphate decarboxylase activity"/>
    <property type="evidence" value="ECO:0007669"/>
    <property type="project" value="UniProtKB-EC"/>
</dbReference>
<evidence type="ECO:0000256" key="2">
    <source>
        <dbReference type="ARBA" id="ARBA00003444"/>
    </source>
</evidence>
<dbReference type="InterPro" id="IPR005860">
    <property type="entry name" value="CobD"/>
</dbReference>
<dbReference type="InterPro" id="IPR015424">
    <property type="entry name" value="PyrdxlP-dep_Trfase"/>
</dbReference>
<dbReference type="InterPro" id="IPR004838">
    <property type="entry name" value="NHTrfase_class1_PyrdxlP-BS"/>
</dbReference>
<evidence type="ECO:0000259" key="10">
    <source>
        <dbReference type="Pfam" id="PF00155"/>
    </source>
</evidence>
<comment type="catalytic activity">
    <reaction evidence="9">
        <text>O-phospho-L-threonine + H(+) = (R)-1-aminopropan-2-yl phosphate + CO2</text>
        <dbReference type="Rhea" id="RHEA:11492"/>
        <dbReference type="ChEBI" id="CHEBI:15378"/>
        <dbReference type="ChEBI" id="CHEBI:16526"/>
        <dbReference type="ChEBI" id="CHEBI:58563"/>
        <dbReference type="ChEBI" id="CHEBI:58675"/>
        <dbReference type="EC" id="4.1.1.81"/>
    </reaction>
</comment>
<evidence type="ECO:0000256" key="9">
    <source>
        <dbReference type="ARBA" id="ARBA00048531"/>
    </source>
</evidence>
<comment type="pathway">
    <text evidence="3">Cofactor biosynthesis; adenosylcobalamin biosynthesis.</text>
</comment>
<dbReference type="RefSeq" id="WP_345919104.1">
    <property type="nucleotide sequence ID" value="NZ_JBDIVE010000003.1"/>
</dbReference>
<feature type="domain" description="Aminotransferase class I/classII large" evidence="10">
    <location>
        <begin position="64"/>
        <end position="305"/>
    </location>
</feature>
<dbReference type="Gene3D" id="3.40.640.10">
    <property type="entry name" value="Type I PLP-dependent aspartate aminotransferase-like (Major domain)"/>
    <property type="match status" value="1"/>
</dbReference>
<evidence type="ECO:0000256" key="3">
    <source>
        <dbReference type="ARBA" id="ARBA00004953"/>
    </source>
</evidence>
<accession>A0ABU9YXD2</accession>
<reference evidence="11 12" key="1">
    <citation type="journal article" date="2018" name="Int. J. Syst. Evol. Microbiol.">
        <title>Uliginosibacterium sediminicola sp. nov., isolated from freshwater sediment.</title>
        <authorList>
            <person name="Hwang W.M."/>
            <person name="Kim S.M."/>
            <person name="Kang K."/>
            <person name="Ahn T.Y."/>
        </authorList>
    </citation>
    <scope>NUCLEOTIDE SEQUENCE [LARGE SCALE GENOMIC DNA]</scope>
    <source>
        <strain evidence="11 12">M1-21</strain>
    </source>
</reference>
<keyword evidence="7 11" id="KW-0456">Lyase</keyword>
<dbReference type="CDD" id="cd00609">
    <property type="entry name" value="AAT_like"/>
    <property type="match status" value="1"/>
</dbReference>
<protein>
    <recommendedName>
        <fullName evidence="4">threonine-phosphate decarboxylase</fullName>
        <ecNumber evidence="4">4.1.1.81</ecNumber>
    </recommendedName>
    <alternativeName>
        <fullName evidence="8">L-threonine-O-3-phosphate decarboxylase</fullName>
    </alternativeName>
</protein>
<dbReference type="InterPro" id="IPR015421">
    <property type="entry name" value="PyrdxlP-dep_Trfase_major"/>
</dbReference>
<keyword evidence="5" id="KW-0169">Cobalamin biosynthesis</keyword>
<organism evidence="11 12">
    <name type="scientific">Uliginosibacterium sediminicola</name>
    <dbReference type="NCBI Taxonomy" id="2024550"/>
    <lineage>
        <taxon>Bacteria</taxon>
        <taxon>Pseudomonadati</taxon>
        <taxon>Pseudomonadota</taxon>
        <taxon>Betaproteobacteria</taxon>
        <taxon>Rhodocyclales</taxon>
        <taxon>Zoogloeaceae</taxon>
        <taxon>Uliginosibacterium</taxon>
    </lineage>
</organism>
<evidence type="ECO:0000256" key="6">
    <source>
        <dbReference type="ARBA" id="ARBA00022898"/>
    </source>
</evidence>
<dbReference type="EMBL" id="JBDIVE010000003">
    <property type="protein sequence ID" value="MEN3068335.1"/>
    <property type="molecule type" value="Genomic_DNA"/>
</dbReference>
<evidence type="ECO:0000313" key="12">
    <source>
        <dbReference type="Proteomes" id="UP001410394"/>
    </source>
</evidence>
<comment type="caution">
    <text evidence="11">The sequence shown here is derived from an EMBL/GenBank/DDBJ whole genome shotgun (WGS) entry which is preliminary data.</text>
</comment>
<evidence type="ECO:0000313" key="11">
    <source>
        <dbReference type="EMBL" id="MEN3068335.1"/>
    </source>
</evidence>
<comment type="function">
    <text evidence="2">Decarboxylates L-threonine-O-3-phosphate to yield (R)-1-amino-2-propanol O-2-phosphate, the precursor for the linkage between the nucleotide loop and the corrin ring in cobalamin.</text>
</comment>
<dbReference type="InterPro" id="IPR015422">
    <property type="entry name" value="PyrdxlP-dep_Trfase_small"/>
</dbReference>
<dbReference type="PROSITE" id="PS00105">
    <property type="entry name" value="AA_TRANSFER_CLASS_1"/>
    <property type="match status" value="1"/>
</dbReference>
<evidence type="ECO:0000256" key="8">
    <source>
        <dbReference type="ARBA" id="ARBA00029996"/>
    </source>
</evidence>
<keyword evidence="12" id="KW-1185">Reference proteome</keyword>
<dbReference type="InterPro" id="IPR004839">
    <property type="entry name" value="Aminotransferase_I/II_large"/>
</dbReference>